<gene>
    <name evidence="6" type="ORF">F3Y22_tig00113338pilonHSYRG00093</name>
</gene>
<dbReference type="InterPro" id="IPR045281">
    <property type="entry name" value="CONSTANS-like"/>
</dbReference>
<dbReference type="Pfam" id="PF00643">
    <property type="entry name" value="zf-B_box"/>
    <property type="match status" value="1"/>
</dbReference>
<keyword evidence="2 4" id="KW-0863">Zinc-finger</keyword>
<sequence length="102" mass="10922">MPVGGLHSVLAERTRRSSVPDVMHKFMLPTVVRHATNVSGCEACERAPAAFLCKADSASLCTTCDAEIHSANPLARRHQRVPILPISGCLYAPLAIDQGCPK</sequence>
<evidence type="ECO:0000313" key="7">
    <source>
        <dbReference type="Proteomes" id="UP000436088"/>
    </source>
</evidence>
<feature type="domain" description="B box-type" evidence="5">
    <location>
        <begin position="36"/>
        <end position="83"/>
    </location>
</feature>
<dbReference type="PANTHER" id="PTHR31319">
    <property type="entry name" value="ZINC FINGER PROTEIN CONSTANS-LIKE 4"/>
    <property type="match status" value="1"/>
</dbReference>
<accession>A0A6A2WP17</accession>
<dbReference type="GO" id="GO:0009909">
    <property type="term" value="P:regulation of flower development"/>
    <property type="evidence" value="ECO:0007669"/>
    <property type="project" value="InterPro"/>
</dbReference>
<dbReference type="CDD" id="cd19821">
    <property type="entry name" value="Bbox1_BBX-like"/>
    <property type="match status" value="1"/>
</dbReference>
<dbReference type="PROSITE" id="PS50119">
    <property type="entry name" value="ZF_BBOX"/>
    <property type="match status" value="1"/>
</dbReference>
<dbReference type="PANTHER" id="PTHR31319:SF39">
    <property type="entry name" value="ZINC FINGER PROTEIN CONSTANS-LIKE 1"/>
    <property type="match status" value="1"/>
</dbReference>
<organism evidence="6 7">
    <name type="scientific">Hibiscus syriacus</name>
    <name type="common">Rose of Sharon</name>
    <dbReference type="NCBI Taxonomy" id="106335"/>
    <lineage>
        <taxon>Eukaryota</taxon>
        <taxon>Viridiplantae</taxon>
        <taxon>Streptophyta</taxon>
        <taxon>Embryophyta</taxon>
        <taxon>Tracheophyta</taxon>
        <taxon>Spermatophyta</taxon>
        <taxon>Magnoliopsida</taxon>
        <taxon>eudicotyledons</taxon>
        <taxon>Gunneridae</taxon>
        <taxon>Pentapetalae</taxon>
        <taxon>rosids</taxon>
        <taxon>malvids</taxon>
        <taxon>Malvales</taxon>
        <taxon>Malvaceae</taxon>
        <taxon>Malvoideae</taxon>
        <taxon>Hibiscus</taxon>
    </lineage>
</organism>
<evidence type="ECO:0000256" key="1">
    <source>
        <dbReference type="ARBA" id="ARBA00022723"/>
    </source>
</evidence>
<dbReference type="Proteomes" id="UP000436088">
    <property type="component" value="Unassembled WGS sequence"/>
</dbReference>
<dbReference type="SMART" id="SM00336">
    <property type="entry name" value="BBOX"/>
    <property type="match status" value="1"/>
</dbReference>
<dbReference type="AlphaFoldDB" id="A0A6A2WP17"/>
<evidence type="ECO:0000313" key="6">
    <source>
        <dbReference type="EMBL" id="KAE8662392.1"/>
    </source>
</evidence>
<dbReference type="GO" id="GO:0005634">
    <property type="term" value="C:nucleus"/>
    <property type="evidence" value="ECO:0007669"/>
    <property type="project" value="TreeGrafter"/>
</dbReference>
<keyword evidence="1" id="KW-0479">Metal-binding</keyword>
<dbReference type="GO" id="GO:0008270">
    <property type="term" value="F:zinc ion binding"/>
    <property type="evidence" value="ECO:0007669"/>
    <property type="project" value="UniProtKB-KW"/>
</dbReference>
<reference evidence="6" key="1">
    <citation type="submission" date="2019-09" db="EMBL/GenBank/DDBJ databases">
        <title>Draft genome information of white flower Hibiscus syriacus.</title>
        <authorList>
            <person name="Kim Y.-M."/>
        </authorList>
    </citation>
    <scope>NUCLEOTIDE SEQUENCE [LARGE SCALE GENOMIC DNA]</scope>
    <source>
        <strain evidence="6">YM2019G1</strain>
    </source>
</reference>
<dbReference type="InterPro" id="IPR000315">
    <property type="entry name" value="Znf_B-box"/>
</dbReference>
<name>A0A6A2WP17_HIBSY</name>
<keyword evidence="3" id="KW-0862">Zinc</keyword>
<dbReference type="EMBL" id="VEPZ02001706">
    <property type="protein sequence ID" value="KAE8662392.1"/>
    <property type="molecule type" value="Genomic_DNA"/>
</dbReference>
<evidence type="ECO:0000256" key="2">
    <source>
        <dbReference type="ARBA" id="ARBA00022771"/>
    </source>
</evidence>
<protein>
    <recommendedName>
        <fullName evidence="5">B box-type domain-containing protein</fullName>
    </recommendedName>
</protein>
<evidence type="ECO:0000256" key="3">
    <source>
        <dbReference type="ARBA" id="ARBA00022833"/>
    </source>
</evidence>
<proteinExistence type="predicted"/>
<comment type="caution">
    <text evidence="6">The sequence shown here is derived from an EMBL/GenBank/DDBJ whole genome shotgun (WGS) entry which is preliminary data.</text>
</comment>
<dbReference type="GO" id="GO:2000028">
    <property type="term" value="P:regulation of photoperiodism, flowering"/>
    <property type="evidence" value="ECO:0007669"/>
    <property type="project" value="TreeGrafter"/>
</dbReference>
<keyword evidence="7" id="KW-1185">Reference proteome</keyword>
<dbReference type="InterPro" id="IPR049808">
    <property type="entry name" value="CONSTANS-like_Bbox1"/>
</dbReference>
<evidence type="ECO:0000259" key="5">
    <source>
        <dbReference type="PROSITE" id="PS50119"/>
    </source>
</evidence>
<dbReference type="GO" id="GO:0003700">
    <property type="term" value="F:DNA-binding transcription factor activity"/>
    <property type="evidence" value="ECO:0007669"/>
    <property type="project" value="TreeGrafter"/>
</dbReference>
<evidence type="ECO:0000256" key="4">
    <source>
        <dbReference type="PROSITE-ProRule" id="PRU00024"/>
    </source>
</evidence>